<evidence type="ECO:0000256" key="4">
    <source>
        <dbReference type="ARBA" id="ARBA00023033"/>
    </source>
</evidence>
<keyword evidence="4" id="KW-0503">Monooxygenase</keyword>
<reference evidence="6" key="2">
    <citation type="journal article" date="2023" name="IMA Fungus">
        <title>Comparative genomic study of the Penicillium genus elucidates a diverse pangenome and 15 lateral gene transfer events.</title>
        <authorList>
            <person name="Petersen C."/>
            <person name="Sorensen T."/>
            <person name="Nielsen M.R."/>
            <person name="Sondergaard T.E."/>
            <person name="Sorensen J.L."/>
            <person name="Fitzpatrick D.A."/>
            <person name="Frisvad J.C."/>
            <person name="Nielsen K.L."/>
        </authorList>
    </citation>
    <scope>NUCLEOTIDE SEQUENCE</scope>
    <source>
        <strain evidence="6">IBT 21472</strain>
    </source>
</reference>
<dbReference type="PANTHER" id="PTHR46972:SF1">
    <property type="entry name" value="FAD DEPENDENT OXIDOREDUCTASE DOMAIN-CONTAINING PROTEIN"/>
    <property type="match status" value="1"/>
</dbReference>
<protein>
    <recommendedName>
        <fullName evidence="5">Cyclic nucleotide-binding domain-containing protein</fullName>
    </recommendedName>
</protein>
<dbReference type="EMBL" id="JAPZBO010000008">
    <property type="protein sequence ID" value="KAJ5308183.1"/>
    <property type="molecule type" value="Genomic_DNA"/>
</dbReference>
<dbReference type="InterPro" id="IPR000595">
    <property type="entry name" value="cNMP-bd_dom"/>
</dbReference>
<name>A0A9W9PV94_9EURO</name>
<keyword evidence="7" id="KW-1185">Reference proteome</keyword>
<evidence type="ECO:0000256" key="3">
    <source>
        <dbReference type="ARBA" id="ARBA00023002"/>
    </source>
</evidence>
<dbReference type="PROSITE" id="PS50042">
    <property type="entry name" value="CNMP_BINDING_3"/>
    <property type="match status" value="1"/>
</dbReference>
<dbReference type="GO" id="GO:0004497">
    <property type="term" value="F:monooxygenase activity"/>
    <property type="evidence" value="ECO:0007669"/>
    <property type="project" value="UniProtKB-KW"/>
</dbReference>
<evidence type="ECO:0000313" key="6">
    <source>
        <dbReference type="EMBL" id="KAJ5308183.1"/>
    </source>
</evidence>
<keyword evidence="1" id="KW-0285">Flavoprotein</keyword>
<dbReference type="InterPro" id="IPR002938">
    <property type="entry name" value="FAD-bd"/>
</dbReference>
<evidence type="ECO:0000256" key="2">
    <source>
        <dbReference type="ARBA" id="ARBA00022827"/>
    </source>
</evidence>
<evidence type="ECO:0000259" key="5">
    <source>
        <dbReference type="PROSITE" id="PS50042"/>
    </source>
</evidence>
<dbReference type="Gene3D" id="3.50.50.60">
    <property type="entry name" value="FAD/NAD(P)-binding domain"/>
    <property type="match status" value="1"/>
</dbReference>
<dbReference type="AlphaFoldDB" id="A0A9W9PV94"/>
<accession>A0A9W9PV94</accession>
<feature type="domain" description="Cyclic nucleotide-binding" evidence="5">
    <location>
        <begin position="118"/>
        <end position="162"/>
    </location>
</feature>
<comment type="caution">
    <text evidence="6">The sequence shown here is derived from an EMBL/GenBank/DDBJ whole genome shotgun (WGS) entry which is preliminary data.</text>
</comment>
<dbReference type="PANTHER" id="PTHR46972">
    <property type="entry name" value="MONOOXYGENASE ASQM-RELATED"/>
    <property type="match status" value="1"/>
</dbReference>
<dbReference type="SUPFAM" id="SSF51905">
    <property type="entry name" value="FAD/NAD(P)-binding domain"/>
    <property type="match status" value="1"/>
</dbReference>
<proteinExistence type="predicted"/>
<keyword evidence="3" id="KW-0560">Oxidoreductase</keyword>
<evidence type="ECO:0000256" key="1">
    <source>
        <dbReference type="ARBA" id="ARBA00022630"/>
    </source>
</evidence>
<dbReference type="GO" id="GO:0071949">
    <property type="term" value="F:FAD binding"/>
    <property type="evidence" value="ECO:0007669"/>
    <property type="project" value="InterPro"/>
</dbReference>
<dbReference type="Proteomes" id="UP001147746">
    <property type="component" value="Unassembled WGS sequence"/>
</dbReference>
<reference evidence="6" key="1">
    <citation type="submission" date="2022-12" db="EMBL/GenBank/DDBJ databases">
        <authorList>
            <person name="Petersen C."/>
        </authorList>
    </citation>
    <scope>NUCLEOTIDE SEQUENCE</scope>
    <source>
        <strain evidence="6">IBT 21472</strain>
    </source>
</reference>
<dbReference type="Pfam" id="PF01494">
    <property type="entry name" value="FAD_binding_3"/>
    <property type="match status" value="1"/>
</dbReference>
<gene>
    <name evidence="6" type="ORF">N7476_008839</name>
</gene>
<evidence type="ECO:0000313" key="7">
    <source>
        <dbReference type="Proteomes" id="UP001147746"/>
    </source>
</evidence>
<dbReference type="InterPro" id="IPR036188">
    <property type="entry name" value="FAD/NAD-bd_sf"/>
</dbReference>
<sequence>MAPDIAIVGGGPCGLALAGMLEQQGIEYIVFERSAENVLPRGGCLDIHRSSGHTLKEAGRLRNSRNMLALGDPSRAQYSSIIFLVLFIHPSNPFHSTLEQVAGQVPMVVCGRCKLIWIQRQGDSNYRMGLLFSGSVDVLADELDVSDEDAVKQILLQDDYFGCRMPEFHHMIQDGAGPIRAWLL</sequence>
<organism evidence="6 7">
    <name type="scientific">Penicillium atrosanguineum</name>
    <dbReference type="NCBI Taxonomy" id="1132637"/>
    <lineage>
        <taxon>Eukaryota</taxon>
        <taxon>Fungi</taxon>
        <taxon>Dikarya</taxon>
        <taxon>Ascomycota</taxon>
        <taxon>Pezizomycotina</taxon>
        <taxon>Eurotiomycetes</taxon>
        <taxon>Eurotiomycetidae</taxon>
        <taxon>Eurotiales</taxon>
        <taxon>Aspergillaceae</taxon>
        <taxon>Penicillium</taxon>
    </lineage>
</organism>
<keyword evidence="2" id="KW-0274">FAD</keyword>